<evidence type="ECO:0000313" key="2">
    <source>
        <dbReference type="Proteomes" id="UP000199165"/>
    </source>
</evidence>
<evidence type="ECO:0000313" key="1">
    <source>
        <dbReference type="EMBL" id="SFT88831.1"/>
    </source>
</evidence>
<dbReference type="STRING" id="995060.SAMN04487904_11236"/>
<dbReference type="AlphaFoldDB" id="A0A1I7BP09"/>
<dbReference type="Proteomes" id="UP000199165">
    <property type="component" value="Unassembled WGS sequence"/>
</dbReference>
<protein>
    <submittedName>
        <fullName evidence="1">Uncharacterized protein</fullName>
    </submittedName>
</protein>
<name>A0A1I7BP09_9ACTN</name>
<proteinExistence type="predicted"/>
<dbReference type="EMBL" id="FPAT01000012">
    <property type="protein sequence ID" value="SFT88831.1"/>
    <property type="molecule type" value="Genomic_DNA"/>
</dbReference>
<sequence length="220" mass="22762">MWLFLGPVPVIVCSGARSARDSTITGVGQLSFFSAEARPARIADLAGLLCGHGQVTGFGRGTAACLSVVLAESWRARALHEMFRARGVPVEVSRTECGESLLRTSFRADLTQLAASWLHGAVKSVPNGFNPDGSALRVWTLIAGAPTTGGYLLGLDPSVPETHGPLVSSLGRAGLPARTVGSPGAEPALRIVGRRRLTRLAELVGPAPNGAPGGAWPLSP</sequence>
<reference evidence="2" key="1">
    <citation type="submission" date="2016-10" db="EMBL/GenBank/DDBJ databases">
        <authorList>
            <person name="Varghese N."/>
            <person name="Submissions S."/>
        </authorList>
    </citation>
    <scope>NUCLEOTIDE SEQUENCE [LARGE SCALE GENOMIC DNA]</scope>
    <source>
        <strain evidence="2">DSM 45501</strain>
    </source>
</reference>
<organism evidence="1 2">
    <name type="scientific">Actinopolyspora righensis</name>
    <dbReference type="NCBI Taxonomy" id="995060"/>
    <lineage>
        <taxon>Bacteria</taxon>
        <taxon>Bacillati</taxon>
        <taxon>Actinomycetota</taxon>
        <taxon>Actinomycetes</taxon>
        <taxon>Actinopolysporales</taxon>
        <taxon>Actinopolysporaceae</taxon>
        <taxon>Actinopolyspora</taxon>
        <taxon>Actinopolyspora alba group</taxon>
    </lineage>
</organism>
<gene>
    <name evidence="1" type="ORF">SAMN04487904_11236</name>
</gene>
<accession>A0A1I7BP09</accession>
<keyword evidence="2" id="KW-1185">Reference proteome</keyword>